<dbReference type="Proteomes" id="UP000004263">
    <property type="component" value="Unassembled WGS sequence"/>
</dbReference>
<feature type="domain" description="Peptidase M1 alanyl aminopeptidase C-terminal" evidence="16">
    <location>
        <begin position="555"/>
        <end position="877"/>
    </location>
</feature>
<dbReference type="CDD" id="cd09600">
    <property type="entry name" value="M1_APN"/>
    <property type="match status" value="1"/>
</dbReference>
<dbReference type="InterPro" id="IPR027268">
    <property type="entry name" value="Peptidase_M4/M1_CTD_sf"/>
</dbReference>
<dbReference type="Pfam" id="PF17432">
    <property type="entry name" value="DUF3458_C"/>
    <property type="match status" value="1"/>
</dbReference>
<dbReference type="FunFam" id="3.30.2010.30:FF:000002">
    <property type="entry name" value="Putative aminopeptidase N"/>
    <property type="match status" value="1"/>
</dbReference>
<dbReference type="PANTHER" id="PTHR46322">
    <property type="entry name" value="PUROMYCIN-SENSITIVE AMINOPEPTIDASE"/>
    <property type="match status" value="1"/>
</dbReference>
<dbReference type="GO" id="GO:0008270">
    <property type="term" value="F:zinc ion binding"/>
    <property type="evidence" value="ECO:0007669"/>
    <property type="project" value="InterPro"/>
</dbReference>
<comment type="catalytic activity">
    <reaction evidence="1">
        <text>Release of an N-terminal amino acid, Xaa-|-Yaa- from a peptide, amide or arylamide. Xaa is preferably Ala, but may be most amino acids including Pro (slow action). When a terminal hydrophobic residue is followed by a prolyl residue, the two may be released as an intact Xaa-Pro dipeptide.</text>
        <dbReference type="EC" id="3.4.11.2"/>
    </reaction>
</comment>
<dbReference type="AlphaFoldDB" id="Q1N0L3"/>
<dbReference type="InterPro" id="IPR037144">
    <property type="entry name" value="Peptidase_M1_pepN_C_sf"/>
</dbReference>
<dbReference type="Gene3D" id="1.25.50.10">
    <property type="entry name" value="Peptidase M1, alanyl aminopeptidase, C-terminal domain"/>
    <property type="match status" value="1"/>
</dbReference>
<evidence type="ECO:0000259" key="17">
    <source>
        <dbReference type="Pfam" id="PF17900"/>
    </source>
</evidence>
<evidence type="ECO:0000256" key="2">
    <source>
        <dbReference type="ARBA" id="ARBA00001947"/>
    </source>
</evidence>
<keyword evidence="19" id="KW-1185">Reference proteome</keyword>
<keyword evidence="6 18" id="KW-0031">Aminopeptidase</keyword>
<dbReference type="GO" id="GO:0016285">
    <property type="term" value="F:alanyl aminopeptidase activity"/>
    <property type="evidence" value="ECO:0007669"/>
    <property type="project" value="UniProtKB-EC"/>
</dbReference>
<keyword evidence="8" id="KW-0479">Metal-binding</keyword>
<evidence type="ECO:0000256" key="8">
    <source>
        <dbReference type="ARBA" id="ARBA00022723"/>
    </source>
</evidence>
<comment type="function">
    <text evidence="12">Aminopeptidase N is involved in the degradation of intracellular peptides generated by protein breakdown during normal growth as well as in response to nutrient starvation.</text>
</comment>
<dbReference type="SUPFAM" id="SSF55486">
    <property type="entry name" value="Metalloproteases ('zincins'), catalytic domain"/>
    <property type="match status" value="1"/>
</dbReference>
<reference evidence="18 19" key="1">
    <citation type="submission" date="2006-03" db="EMBL/GenBank/DDBJ databases">
        <authorList>
            <person name="Pinhassi J."/>
            <person name="Pedros-Alio C."/>
            <person name="Ferriera S."/>
            <person name="Johnson J."/>
            <person name="Kravitz S."/>
            <person name="Halpern A."/>
            <person name="Remington K."/>
            <person name="Beeson K."/>
            <person name="Tran B."/>
            <person name="Rogers Y.-H."/>
            <person name="Friedman R."/>
            <person name="Venter J.C."/>
        </authorList>
    </citation>
    <scope>NUCLEOTIDE SEQUENCE [LARGE SCALE GENOMIC DNA]</scope>
    <source>
        <strain evidence="18 19">RED65</strain>
    </source>
</reference>
<dbReference type="InterPro" id="IPR035414">
    <property type="entry name" value="Peptidase_M1_pepN_Ig-like"/>
</dbReference>
<dbReference type="InterPro" id="IPR045357">
    <property type="entry name" value="Aminopeptidase_N-like_N"/>
</dbReference>
<name>Q1N0L3_9GAMM</name>
<dbReference type="Pfam" id="PF01433">
    <property type="entry name" value="Peptidase_M1"/>
    <property type="match status" value="1"/>
</dbReference>
<dbReference type="STRING" id="207949.RED65_05519"/>
<dbReference type="FunFam" id="2.60.40.1730:FF:000005">
    <property type="entry name" value="Aminopeptidase N"/>
    <property type="match status" value="1"/>
</dbReference>
<dbReference type="InterPro" id="IPR042097">
    <property type="entry name" value="Aminopeptidase_N-like_N_sf"/>
</dbReference>
<dbReference type="EC" id="3.4.11.2" evidence="4 13"/>
<accession>Q1N0L3</accession>
<dbReference type="GO" id="GO:0006508">
    <property type="term" value="P:proteolysis"/>
    <property type="evidence" value="ECO:0007669"/>
    <property type="project" value="UniProtKB-UniRule"/>
</dbReference>
<proteinExistence type="inferred from homology"/>
<dbReference type="InterPro" id="IPR024601">
    <property type="entry name" value="Peptidase_M1_pepN_C"/>
</dbReference>
<dbReference type="RefSeq" id="WP_007016421.1">
    <property type="nucleotide sequence ID" value="NZ_AAQH01000013.1"/>
</dbReference>
<feature type="domain" description="Aminopeptidase N-like N-terminal" evidence="17">
    <location>
        <begin position="48"/>
        <end position="188"/>
    </location>
</feature>
<dbReference type="OrthoDB" id="100605at2"/>
<evidence type="ECO:0000256" key="3">
    <source>
        <dbReference type="ARBA" id="ARBA00010136"/>
    </source>
</evidence>
<sequence>MKDAQPKAIYLKDYEAPKFTVLHTALTFLIEEEATEVHSLLSIQGEAAGELKLNGQALELVSVELDGGALSEGSDFSVDDDFLVIHQIPAHCKVAIKTRIKPQENTALEGLYKSAGMYCTQCEAEGFRRITYFLDRPDVMSIYDVTIIADKSKYPVLLSNGNLVESKELEGGKHLAHWHDPHKKPCYLFALVAGDLRHIEDRFTTMSGTDVTLRIYVEPQNIDKCDFAMDALKRSMKWDEERYGREYDLDIFNIVAVDDFNMGAMENKSLNIFNSSCVLANSATATDNAYSRIEAIVAHEYFHNWSGNRVTCRDWFQLSLKEGFTVFRDSQFSSDMSSPVVKRIDDVNLLRTAQFAEDAGPMAHPIRPASFIEISNFYTLTIYEKGAEVVRMIHNLLGEDKFREGSDLYFQRHDGQAVTTEEFVKAMEDASGIDLTQFRNWYHQAGTPELSVTDQFDETTGDYKLFIKQTCRPTPESDKKEPFHIPMALGLLDEEGNDAQITLKSDGKFNQKTQVLSITEPEQEFIFSGFSAKPTPSLLRDFSAPVKLHYPYTREQLLFLLAHDSDGFNRWDAGQTLATDIVLELSEQVQAGEPLEVDDRLIETFEKLLKEDSSDKAMLCKMLSLPSLAFLIEQSVPANVHAIYTARTFVRQTLANQLHEAFLSCYQQNHDDEPYNYSAEGTGKRSLKSLCLHYLLESDQGDYSQLAISQYQNSDNLTDQHAALSALANSRFQVQAKACLDEFYEKWQHEPLVVNLWLSMLAGSDRIDGVEGVEELIAHPAFDIKNPNKVRSVIGVFAGQNLRHFHTQTGAGYEWLADKIILLDRLNPQIAARLVGPLTKWQRIVGEGGQKMRNTLARIESTENLSKDVYEVVSKSLVES</sequence>
<evidence type="ECO:0000256" key="12">
    <source>
        <dbReference type="ARBA" id="ARBA00059739"/>
    </source>
</evidence>
<dbReference type="FunFam" id="2.60.40.1840:FF:000001">
    <property type="entry name" value="Aminopeptidase N"/>
    <property type="match status" value="1"/>
</dbReference>
<evidence type="ECO:0000259" key="15">
    <source>
        <dbReference type="Pfam" id="PF11940"/>
    </source>
</evidence>
<dbReference type="MEROPS" id="M01.005"/>
<evidence type="ECO:0000256" key="10">
    <source>
        <dbReference type="ARBA" id="ARBA00022833"/>
    </source>
</evidence>
<dbReference type="PRINTS" id="PR00756">
    <property type="entry name" value="ALADIPTASE"/>
</dbReference>
<protein>
    <recommendedName>
        <fullName evidence="5 13">Aminopeptidase N</fullName>
        <ecNumber evidence="4 13">3.4.11.2</ecNumber>
    </recommendedName>
</protein>
<keyword evidence="9" id="KW-0378">Hydrolase</keyword>
<dbReference type="InterPro" id="IPR038438">
    <property type="entry name" value="PepN_Ig-like_sf"/>
</dbReference>
<dbReference type="Pfam" id="PF17900">
    <property type="entry name" value="Peptidase_M1_N"/>
    <property type="match status" value="1"/>
</dbReference>
<dbReference type="HOGENOM" id="CLU_007993_2_0_6"/>
<evidence type="ECO:0000313" key="18">
    <source>
        <dbReference type="EMBL" id="EAT11820.1"/>
    </source>
</evidence>
<evidence type="ECO:0000313" key="19">
    <source>
        <dbReference type="Proteomes" id="UP000004263"/>
    </source>
</evidence>
<evidence type="ECO:0000256" key="9">
    <source>
        <dbReference type="ARBA" id="ARBA00022801"/>
    </source>
</evidence>
<dbReference type="GO" id="GO:0008237">
    <property type="term" value="F:metallopeptidase activity"/>
    <property type="evidence" value="ECO:0007669"/>
    <property type="project" value="UniProtKB-UniRule"/>
</dbReference>
<gene>
    <name evidence="18" type="ORF">RED65_05519</name>
</gene>
<evidence type="ECO:0000256" key="13">
    <source>
        <dbReference type="NCBIfam" id="TIGR02414"/>
    </source>
</evidence>
<dbReference type="PANTHER" id="PTHR46322:SF1">
    <property type="entry name" value="PUROMYCIN-SENSITIVE AMINOPEPTIDASE"/>
    <property type="match status" value="1"/>
</dbReference>
<comment type="caution">
    <text evidence="18">The sequence shown here is derived from an EMBL/GenBank/DDBJ whole genome shotgun (WGS) entry which is preliminary data.</text>
</comment>
<keyword evidence="10" id="KW-0862">Zinc</keyword>
<dbReference type="EMBL" id="AAQH01000013">
    <property type="protein sequence ID" value="EAT11820.1"/>
    <property type="molecule type" value="Genomic_DNA"/>
</dbReference>
<evidence type="ECO:0000256" key="1">
    <source>
        <dbReference type="ARBA" id="ARBA00000098"/>
    </source>
</evidence>
<dbReference type="Gene3D" id="2.60.40.1730">
    <property type="entry name" value="tricorn interacting facor f3 domain"/>
    <property type="match status" value="1"/>
</dbReference>
<evidence type="ECO:0000256" key="4">
    <source>
        <dbReference type="ARBA" id="ARBA00012564"/>
    </source>
</evidence>
<comment type="similarity">
    <text evidence="3">Belongs to the peptidase M1 family.</text>
</comment>
<dbReference type="Gene3D" id="1.10.390.10">
    <property type="entry name" value="Neutral Protease Domain 2"/>
    <property type="match status" value="1"/>
</dbReference>
<dbReference type="InterPro" id="IPR001930">
    <property type="entry name" value="Peptidase_M1"/>
</dbReference>
<evidence type="ECO:0000259" key="14">
    <source>
        <dbReference type="Pfam" id="PF01433"/>
    </source>
</evidence>
<dbReference type="Gene3D" id="3.30.2010.30">
    <property type="match status" value="1"/>
</dbReference>
<keyword evidence="11" id="KW-0482">Metalloprotease</keyword>
<dbReference type="Gene3D" id="2.60.40.1840">
    <property type="match status" value="1"/>
</dbReference>
<dbReference type="InterPro" id="IPR014782">
    <property type="entry name" value="Peptidase_M1_dom"/>
</dbReference>
<keyword evidence="7" id="KW-0645">Protease</keyword>
<dbReference type="NCBIfam" id="TIGR02414">
    <property type="entry name" value="pepN_proteo"/>
    <property type="match status" value="1"/>
</dbReference>
<evidence type="ECO:0000256" key="7">
    <source>
        <dbReference type="ARBA" id="ARBA00022670"/>
    </source>
</evidence>
<evidence type="ECO:0000256" key="11">
    <source>
        <dbReference type="ARBA" id="ARBA00023049"/>
    </source>
</evidence>
<evidence type="ECO:0000256" key="5">
    <source>
        <dbReference type="ARBA" id="ARBA00015611"/>
    </source>
</evidence>
<evidence type="ECO:0000256" key="6">
    <source>
        <dbReference type="ARBA" id="ARBA00022438"/>
    </source>
</evidence>
<dbReference type="FunFam" id="1.10.390.10:FF:000002">
    <property type="entry name" value="Aminopeptidase N"/>
    <property type="match status" value="1"/>
</dbReference>
<dbReference type="InterPro" id="IPR012779">
    <property type="entry name" value="Peptidase_M1_pepN"/>
</dbReference>
<organism evidence="18 19">
    <name type="scientific">Bermanella marisrubri</name>
    <dbReference type="NCBI Taxonomy" id="207949"/>
    <lineage>
        <taxon>Bacteria</taxon>
        <taxon>Pseudomonadati</taxon>
        <taxon>Pseudomonadota</taxon>
        <taxon>Gammaproteobacteria</taxon>
        <taxon>Oceanospirillales</taxon>
        <taxon>Oceanospirillaceae</taxon>
        <taxon>Bermanella</taxon>
    </lineage>
</organism>
<feature type="domain" description="Peptidase M1 alanyl aminopeptidase Ig-like fold" evidence="15">
    <location>
        <begin position="446"/>
        <end position="550"/>
    </location>
</feature>
<evidence type="ECO:0000259" key="16">
    <source>
        <dbReference type="Pfam" id="PF17432"/>
    </source>
</evidence>
<feature type="domain" description="Peptidase M1 membrane alanine aminopeptidase" evidence="14">
    <location>
        <begin position="227"/>
        <end position="440"/>
    </location>
</feature>
<dbReference type="SUPFAM" id="SSF63737">
    <property type="entry name" value="Leukotriene A4 hydrolase N-terminal domain"/>
    <property type="match status" value="1"/>
</dbReference>
<comment type="cofactor">
    <cofactor evidence="2">
        <name>Zn(2+)</name>
        <dbReference type="ChEBI" id="CHEBI:29105"/>
    </cofactor>
</comment>
<dbReference type="Pfam" id="PF11940">
    <property type="entry name" value="DUF3458"/>
    <property type="match status" value="1"/>
</dbReference>